<dbReference type="OrthoDB" id="37659at2759"/>
<dbReference type="PRINTS" id="PR00081">
    <property type="entry name" value="GDHRDH"/>
</dbReference>
<dbReference type="PRINTS" id="PR00080">
    <property type="entry name" value="SDRFAMILY"/>
</dbReference>
<dbReference type="Proteomes" id="UP000799772">
    <property type="component" value="Unassembled WGS sequence"/>
</dbReference>
<evidence type="ECO:0000256" key="3">
    <source>
        <dbReference type="RuleBase" id="RU000363"/>
    </source>
</evidence>
<evidence type="ECO:0000313" key="6">
    <source>
        <dbReference type="Proteomes" id="UP000799772"/>
    </source>
</evidence>
<dbReference type="GO" id="GO:0016616">
    <property type="term" value="F:oxidoreductase activity, acting on the CH-OH group of donors, NAD or NADP as acceptor"/>
    <property type="evidence" value="ECO:0007669"/>
    <property type="project" value="TreeGrafter"/>
</dbReference>
<accession>A0A9P4IIP6</accession>
<dbReference type="GO" id="GO:0005737">
    <property type="term" value="C:cytoplasm"/>
    <property type="evidence" value="ECO:0007669"/>
    <property type="project" value="TreeGrafter"/>
</dbReference>
<feature type="domain" description="Ketoreductase" evidence="4">
    <location>
        <begin position="18"/>
        <end position="205"/>
    </location>
</feature>
<evidence type="ECO:0000259" key="4">
    <source>
        <dbReference type="SMART" id="SM00822"/>
    </source>
</evidence>
<organism evidence="5 6">
    <name type="scientific">Rhizodiscina lignyota</name>
    <dbReference type="NCBI Taxonomy" id="1504668"/>
    <lineage>
        <taxon>Eukaryota</taxon>
        <taxon>Fungi</taxon>
        <taxon>Dikarya</taxon>
        <taxon>Ascomycota</taxon>
        <taxon>Pezizomycotina</taxon>
        <taxon>Dothideomycetes</taxon>
        <taxon>Pleosporomycetidae</taxon>
        <taxon>Aulographales</taxon>
        <taxon>Rhizodiscinaceae</taxon>
        <taxon>Rhizodiscina</taxon>
    </lineage>
</organism>
<dbReference type="Gene3D" id="3.40.50.720">
    <property type="entry name" value="NAD(P)-binding Rossmann-like Domain"/>
    <property type="match status" value="1"/>
</dbReference>
<protein>
    <submittedName>
        <fullName evidence="5">NAD(P)-binding protein</fullName>
    </submittedName>
</protein>
<comment type="caution">
    <text evidence="5">The sequence shown here is derived from an EMBL/GenBank/DDBJ whole genome shotgun (WGS) entry which is preliminary data.</text>
</comment>
<name>A0A9P4IIP6_9PEZI</name>
<sequence length="305" mass="32968">MGSVYRVDQNDLKTLKNKTVLITGGASGIGLATANVVAAASESNNIVVLDRSPRAPRMSISSDRFLYHQCDITNWKQQRAGFEAAAKKFGRIDAVYVNAGIAEFGDQFFDDKLDSEGKLAEPDRRCLTIDMDAACDSVKLAIHYLRKNKEGGSIVMTASLAGYLASAGAPHYSAAKHGIVGLMRALKQEVAKSNIAISVVAPGITVTPILLQNRSGISPSEWGDEMEKVGVPINRADTIALVVADLMRQGKEANGKGVLVQSDRAIDLERGIAKTRETWMSKEMLDLFRSGRDAPLFSRQPTSKI</sequence>
<evidence type="ECO:0000256" key="1">
    <source>
        <dbReference type="ARBA" id="ARBA00006484"/>
    </source>
</evidence>
<keyword evidence="6" id="KW-1185">Reference proteome</keyword>
<keyword evidence="2" id="KW-0560">Oxidoreductase</keyword>
<dbReference type="InterPro" id="IPR036291">
    <property type="entry name" value="NAD(P)-bd_dom_sf"/>
</dbReference>
<evidence type="ECO:0000256" key="2">
    <source>
        <dbReference type="ARBA" id="ARBA00023002"/>
    </source>
</evidence>
<dbReference type="PANTHER" id="PTHR44229">
    <property type="entry name" value="15-HYDROXYPROSTAGLANDIN DEHYDROGENASE [NAD(+)]"/>
    <property type="match status" value="1"/>
</dbReference>
<dbReference type="InterPro" id="IPR002347">
    <property type="entry name" value="SDR_fam"/>
</dbReference>
<dbReference type="Pfam" id="PF00106">
    <property type="entry name" value="adh_short"/>
    <property type="match status" value="1"/>
</dbReference>
<evidence type="ECO:0000313" key="5">
    <source>
        <dbReference type="EMBL" id="KAF2100698.1"/>
    </source>
</evidence>
<reference evidence="5" key="1">
    <citation type="journal article" date="2020" name="Stud. Mycol.">
        <title>101 Dothideomycetes genomes: a test case for predicting lifestyles and emergence of pathogens.</title>
        <authorList>
            <person name="Haridas S."/>
            <person name="Albert R."/>
            <person name="Binder M."/>
            <person name="Bloem J."/>
            <person name="Labutti K."/>
            <person name="Salamov A."/>
            <person name="Andreopoulos B."/>
            <person name="Baker S."/>
            <person name="Barry K."/>
            <person name="Bills G."/>
            <person name="Bluhm B."/>
            <person name="Cannon C."/>
            <person name="Castanera R."/>
            <person name="Culley D."/>
            <person name="Daum C."/>
            <person name="Ezra D."/>
            <person name="Gonzalez J."/>
            <person name="Henrissat B."/>
            <person name="Kuo A."/>
            <person name="Liang C."/>
            <person name="Lipzen A."/>
            <person name="Lutzoni F."/>
            <person name="Magnuson J."/>
            <person name="Mondo S."/>
            <person name="Nolan M."/>
            <person name="Ohm R."/>
            <person name="Pangilinan J."/>
            <person name="Park H.-J."/>
            <person name="Ramirez L."/>
            <person name="Alfaro M."/>
            <person name="Sun H."/>
            <person name="Tritt A."/>
            <person name="Yoshinaga Y."/>
            <person name="Zwiers L.-H."/>
            <person name="Turgeon B."/>
            <person name="Goodwin S."/>
            <person name="Spatafora J."/>
            <person name="Crous P."/>
            <person name="Grigoriev I."/>
        </authorList>
    </citation>
    <scope>NUCLEOTIDE SEQUENCE</scope>
    <source>
        <strain evidence="5">CBS 133067</strain>
    </source>
</reference>
<dbReference type="PANTHER" id="PTHR44229:SF4">
    <property type="entry name" value="15-HYDROXYPROSTAGLANDIN DEHYDROGENASE [NAD(+)]"/>
    <property type="match status" value="1"/>
</dbReference>
<dbReference type="InterPro" id="IPR057326">
    <property type="entry name" value="KR_dom"/>
</dbReference>
<proteinExistence type="inferred from homology"/>
<gene>
    <name evidence="5" type="ORF">NA57DRAFT_54774</name>
</gene>
<dbReference type="SMART" id="SM00822">
    <property type="entry name" value="PKS_KR"/>
    <property type="match status" value="1"/>
</dbReference>
<dbReference type="SUPFAM" id="SSF51735">
    <property type="entry name" value="NAD(P)-binding Rossmann-fold domains"/>
    <property type="match status" value="1"/>
</dbReference>
<comment type="similarity">
    <text evidence="1 3">Belongs to the short-chain dehydrogenases/reductases (SDR) family.</text>
</comment>
<dbReference type="AlphaFoldDB" id="A0A9P4IIP6"/>
<dbReference type="EMBL" id="ML978124">
    <property type="protein sequence ID" value="KAF2100698.1"/>
    <property type="molecule type" value="Genomic_DNA"/>
</dbReference>